<dbReference type="InterPro" id="IPR011009">
    <property type="entry name" value="Kinase-like_dom_sf"/>
</dbReference>
<evidence type="ECO:0008006" key="3">
    <source>
        <dbReference type="Google" id="ProtNLM"/>
    </source>
</evidence>
<protein>
    <recommendedName>
        <fullName evidence="3">Protein kinase domain-containing protein</fullName>
    </recommendedName>
</protein>
<sequence length="284" mass="31807">MAEQPLETEELGTDLPEGLVPPDDISPQREEPDGVSLPPVAETSGHSGPVLLRDRYLIDLSTRIPELDQPSAKAYAVEDRRDLTHKVFALACTPGLPARMDAIKAMRGLRYRGILPLVEWDVVPWAPLGQSTLVMIYVRPLGGRVVDRLQRKDTRFTEYDIPSKVVEPLINGLQFLNEMAGPHRAVRPDNLYFLDEDMEQIVLGPHVTAPPGFDQPISFEPIERAMCEPEGRGLGDIRDDIYALAVTFIHLILDNDPVEKVKEDDLIFHRLETGSYNAIFGNVR</sequence>
<accession>A0A382Q523</accession>
<dbReference type="AlphaFoldDB" id="A0A382Q523"/>
<evidence type="ECO:0000313" key="2">
    <source>
        <dbReference type="EMBL" id="SVC80147.1"/>
    </source>
</evidence>
<name>A0A382Q523_9ZZZZ</name>
<dbReference type="SUPFAM" id="SSF56112">
    <property type="entry name" value="Protein kinase-like (PK-like)"/>
    <property type="match status" value="1"/>
</dbReference>
<feature type="region of interest" description="Disordered" evidence="1">
    <location>
        <begin position="1"/>
        <end position="47"/>
    </location>
</feature>
<feature type="compositionally biased region" description="Acidic residues" evidence="1">
    <location>
        <begin position="1"/>
        <end position="12"/>
    </location>
</feature>
<feature type="non-terminal residue" evidence="2">
    <location>
        <position position="284"/>
    </location>
</feature>
<reference evidence="2" key="1">
    <citation type="submission" date="2018-05" db="EMBL/GenBank/DDBJ databases">
        <authorList>
            <person name="Lanie J.A."/>
            <person name="Ng W.-L."/>
            <person name="Kazmierczak K.M."/>
            <person name="Andrzejewski T.M."/>
            <person name="Davidsen T.M."/>
            <person name="Wayne K.J."/>
            <person name="Tettelin H."/>
            <person name="Glass J.I."/>
            <person name="Rusch D."/>
            <person name="Podicherti R."/>
            <person name="Tsui H.-C.T."/>
            <person name="Winkler M.E."/>
        </authorList>
    </citation>
    <scope>NUCLEOTIDE SEQUENCE</scope>
</reference>
<proteinExistence type="predicted"/>
<evidence type="ECO:0000256" key="1">
    <source>
        <dbReference type="SAM" id="MobiDB-lite"/>
    </source>
</evidence>
<gene>
    <name evidence="2" type="ORF">METZ01_LOCUS333001</name>
</gene>
<organism evidence="2">
    <name type="scientific">marine metagenome</name>
    <dbReference type="NCBI Taxonomy" id="408172"/>
    <lineage>
        <taxon>unclassified sequences</taxon>
        <taxon>metagenomes</taxon>
        <taxon>ecological metagenomes</taxon>
    </lineage>
</organism>
<dbReference type="EMBL" id="UINC01111727">
    <property type="protein sequence ID" value="SVC80147.1"/>
    <property type="molecule type" value="Genomic_DNA"/>
</dbReference>